<dbReference type="AlphaFoldDB" id="X1UYI0"/>
<protein>
    <submittedName>
        <fullName evidence="1">Uncharacterized protein</fullName>
    </submittedName>
</protein>
<accession>X1UYI0</accession>
<name>X1UYI0_9ZZZZ</name>
<sequence>MDGKGLILFGLIGAILLLPILLRRGLAYHLVPVKQPQPATYTNEEVWEVEWNEEGLPSKVVIHRRAVQT</sequence>
<gene>
    <name evidence="1" type="ORF">S12H4_33311</name>
</gene>
<organism evidence="1">
    <name type="scientific">marine sediment metagenome</name>
    <dbReference type="NCBI Taxonomy" id="412755"/>
    <lineage>
        <taxon>unclassified sequences</taxon>
        <taxon>metagenomes</taxon>
        <taxon>ecological metagenomes</taxon>
    </lineage>
</organism>
<evidence type="ECO:0000313" key="1">
    <source>
        <dbReference type="EMBL" id="GAI97439.1"/>
    </source>
</evidence>
<proteinExistence type="predicted"/>
<dbReference type="EMBL" id="BARW01019620">
    <property type="protein sequence ID" value="GAI97439.1"/>
    <property type="molecule type" value="Genomic_DNA"/>
</dbReference>
<comment type="caution">
    <text evidence="1">The sequence shown here is derived from an EMBL/GenBank/DDBJ whole genome shotgun (WGS) entry which is preliminary data.</text>
</comment>
<reference evidence="1" key="1">
    <citation type="journal article" date="2014" name="Front. Microbiol.">
        <title>High frequency of phylogenetically diverse reductive dehalogenase-homologous genes in deep subseafloor sedimentary metagenomes.</title>
        <authorList>
            <person name="Kawai M."/>
            <person name="Futagami T."/>
            <person name="Toyoda A."/>
            <person name="Takaki Y."/>
            <person name="Nishi S."/>
            <person name="Hori S."/>
            <person name="Arai W."/>
            <person name="Tsubouchi T."/>
            <person name="Morono Y."/>
            <person name="Uchiyama I."/>
            <person name="Ito T."/>
            <person name="Fujiyama A."/>
            <person name="Inagaki F."/>
            <person name="Takami H."/>
        </authorList>
    </citation>
    <scope>NUCLEOTIDE SEQUENCE</scope>
    <source>
        <strain evidence="1">Expedition CK06-06</strain>
    </source>
</reference>